<name>A0ABR4IWR2_9EURO</name>
<proteinExistence type="predicted"/>
<organism evidence="2 3">
    <name type="scientific">Aspergillus pseudoustus</name>
    <dbReference type="NCBI Taxonomy" id="1810923"/>
    <lineage>
        <taxon>Eukaryota</taxon>
        <taxon>Fungi</taxon>
        <taxon>Dikarya</taxon>
        <taxon>Ascomycota</taxon>
        <taxon>Pezizomycotina</taxon>
        <taxon>Eurotiomycetes</taxon>
        <taxon>Eurotiomycetidae</taxon>
        <taxon>Eurotiales</taxon>
        <taxon>Aspergillaceae</taxon>
        <taxon>Aspergillus</taxon>
        <taxon>Aspergillus subgen. Nidulantes</taxon>
    </lineage>
</organism>
<evidence type="ECO:0000313" key="2">
    <source>
        <dbReference type="EMBL" id="KAL2832218.1"/>
    </source>
</evidence>
<reference evidence="2 3" key="1">
    <citation type="submission" date="2024-07" db="EMBL/GenBank/DDBJ databases">
        <title>Section-level genome sequencing and comparative genomics of Aspergillus sections Usti and Cavernicolus.</title>
        <authorList>
            <consortium name="Lawrence Berkeley National Laboratory"/>
            <person name="Nybo J.L."/>
            <person name="Vesth T.C."/>
            <person name="Theobald S."/>
            <person name="Frisvad J.C."/>
            <person name="Larsen T.O."/>
            <person name="Kjaerboelling I."/>
            <person name="Rothschild-Mancinelli K."/>
            <person name="Lyhne E.K."/>
            <person name="Kogle M.E."/>
            <person name="Barry K."/>
            <person name="Clum A."/>
            <person name="Na H."/>
            <person name="Ledsgaard L."/>
            <person name="Lin J."/>
            <person name="Lipzen A."/>
            <person name="Kuo A."/>
            <person name="Riley R."/>
            <person name="Mondo S."/>
            <person name="Labutti K."/>
            <person name="Haridas S."/>
            <person name="Pangalinan J."/>
            <person name="Salamov A.A."/>
            <person name="Simmons B.A."/>
            <person name="Magnuson J.K."/>
            <person name="Chen J."/>
            <person name="Drula E."/>
            <person name="Henrissat B."/>
            <person name="Wiebenga A."/>
            <person name="Lubbers R.J."/>
            <person name="Gomes A.C."/>
            <person name="Makela M.R."/>
            <person name="Stajich J."/>
            <person name="Grigoriev I.V."/>
            <person name="Mortensen U.H."/>
            <person name="De Vries R.P."/>
            <person name="Baker S.E."/>
            <person name="Andersen M.R."/>
        </authorList>
    </citation>
    <scope>NUCLEOTIDE SEQUENCE [LARGE SCALE GENOMIC DNA]</scope>
    <source>
        <strain evidence="2 3">CBS 123904</strain>
    </source>
</reference>
<keyword evidence="3" id="KW-1185">Reference proteome</keyword>
<evidence type="ECO:0000256" key="1">
    <source>
        <dbReference type="SAM" id="SignalP"/>
    </source>
</evidence>
<feature type="signal peptide" evidence="1">
    <location>
        <begin position="1"/>
        <end position="17"/>
    </location>
</feature>
<keyword evidence="1" id="KW-0732">Signal</keyword>
<dbReference type="Proteomes" id="UP001610446">
    <property type="component" value="Unassembled WGS sequence"/>
</dbReference>
<sequence>MKLAAAILPFLPLLATAQYSGTITTENRGSCPIPLQSGDETKFSWSPHAGNTCLEISQESYYSDSYHASLVGYAETPEAKVPQYFGACTDDTCQECTLVDVKRRTDRPGTIESECVELKGQRFLFVGGETREDL</sequence>
<protein>
    <submittedName>
        <fullName evidence="2">Uncharacterized protein</fullName>
    </submittedName>
</protein>
<evidence type="ECO:0000313" key="3">
    <source>
        <dbReference type="Proteomes" id="UP001610446"/>
    </source>
</evidence>
<feature type="chain" id="PRO_5045754549" evidence="1">
    <location>
        <begin position="18"/>
        <end position="134"/>
    </location>
</feature>
<gene>
    <name evidence="2" type="ORF">BJY01DRAFT_226174</name>
</gene>
<dbReference type="EMBL" id="JBFXLU010000268">
    <property type="protein sequence ID" value="KAL2832218.1"/>
    <property type="molecule type" value="Genomic_DNA"/>
</dbReference>
<accession>A0ABR4IWR2</accession>
<comment type="caution">
    <text evidence="2">The sequence shown here is derived from an EMBL/GenBank/DDBJ whole genome shotgun (WGS) entry which is preliminary data.</text>
</comment>